<reference evidence="1 2" key="1">
    <citation type="submission" date="2018-10" db="EMBL/GenBank/DDBJ databases">
        <title>Co-occurring genomic capacity for anaerobic methane metabolism and dissimilatory sulfite reduction discovered in the Korarchaeota.</title>
        <authorList>
            <person name="Mckay L.J."/>
            <person name="Dlakic M."/>
            <person name="Fields M.W."/>
            <person name="Delmont T.O."/>
            <person name="Eren A.M."/>
            <person name="Jay Z.J."/>
            <person name="Klingelsmith K.B."/>
            <person name="Rusch D.B."/>
            <person name="Inskeep W.P."/>
        </authorList>
    </citation>
    <scope>NUCLEOTIDE SEQUENCE [LARGE SCALE GENOMIC DNA]</scope>
    <source>
        <strain evidence="1 2">MDKW</strain>
    </source>
</reference>
<proteinExistence type="predicted"/>
<dbReference type="RefSeq" id="WP_125672341.1">
    <property type="nucleotide sequence ID" value="NZ_RCOS01000142.1"/>
</dbReference>
<comment type="caution">
    <text evidence="1">The sequence shown here is derived from an EMBL/GenBank/DDBJ whole genome shotgun (WGS) entry which is preliminary data.</text>
</comment>
<name>A0A429GG02_9CREN</name>
<evidence type="ECO:0000313" key="2">
    <source>
        <dbReference type="Proteomes" id="UP000277582"/>
    </source>
</evidence>
<organism evidence="1 2">
    <name type="scientific">Candidatus Methanodesulfokora washburnensis</name>
    <dbReference type="NCBI Taxonomy" id="2478471"/>
    <lineage>
        <taxon>Archaea</taxon>
        <taxon>Thermoproteota</taxon>
        <taxon>Candidatus Korarchaeia</taxon>
        <taxon>Candidatus Korarchaeia incertae sedis</taxon>
        <taxon>Candidatus Methanodesulfokora</taxon>
    </lineage>
</organism>
<sequence>MKVPLFLKRVYFAFLYMRGGFPLLLKKQSEIIRKGMLKKGYKDEEAESAVLAFLLADIGFHISTVLQHAGVLKKEEAEQLSFKAIDLIEKEIIKDKAMKHVVKYMITEVPFYYT</sequence>
<protein>
    <submittedName>
        <fullName evidence="1">Uncharacterized protein</fullName>
    </submittedName>
</protein>
<dbReference type="Proteomes" id="UP000277582">
    <property type="component" value="Unassembled WGS sequence"/>
</dbReference>
<dbReference type="AlphaFoldDB" id="A0A429GG02"/>
<gene>
    <name evidence="1" type="ORF">D6D85_12750</name>
</gene>
<evidence type="ECO:0000313" key="1">
    <source>
        <dbReference type="EMBL" id="RSN72705.1"/>
    </source>
</evidence>
<accession>A0A429GG02</accession>
<keyword evidence="2" id="KW-1185">Reference proteome</keyword>
<dbReference type="EMBL" id="RCOS01000142">
    <property type="protein sequence ID" value="RSN72705.1"/>
    <property type="molecule type" value="Genomic_DNA"/>
</dbReference>